<dbReference type="Pfam" id="PF06371">
    <property type="entry name" value="Drf_GBD"/>
    <property type="match status" value="1"/>
</dbReference>
<dbReference type="PROSITE" id="PS50003">
    <property type="entry name" value="PH_DOMAIN"/>
    <property type="match status" value="1"/>
</dbReference>
<sequence>MDFLQISGTAKGGSLFQLTVQASGETYELAATTQQERRRWVDQLLQAASNQAAAAQSPNGTGTDGHLLAPSPSAGMRQASDDRELHRGSVAPPPSPLGRRPSATQESVSTMRSQSLRGNFPEAQLPSPSTAQRAGQPLGSSSPAGHRSGQLFGSRSPTKGSSAVRLSKSSHPELQRGSDTDSLRSFSLRSSSGSVKRSLLASLSASFRNAIVPPHPSDMASSLSDTESLDILGLAPSSPYTASLQPLRRQGQESPKAVLLAPDALMEQFERAQQYVARHPEDFSLERLSSLQDWCDAAKSQGRSTDAGLAASAMYVLQVTQTSPMWASEHDTAFISPDSMIRSVQNCPSASMLTDLKDCLDFCSNSWVSLFCRQGGTALLLQALEVHADAADEPDAHEAMLVALQCMHALMSGAGGMHGVLSTGGFLPAVCAMLAHPGENEAAKLVVEMLIKLCLFSTESYCLAVKATPQSAPATATQTSRVCPEALCTTVGSPSATHAASIA</sequence>
<dbReference type="EMBL" id="CAXHTA020000010">
    <property type="protein sequence ID" value="CAL5224111.1"/>
    <property type="molecule type" value="Genomic_DNA"/>
</dbReference>
<feature type="compositionally biased region" description="Polar residues" evidence="1">
    <location>
        <begin position="151"/>
        <end position="161"/>
    </location>
</feature>
<reference evidence="3 4" key="1">
    <citation type="submission" date="2024-06" db="EMBL/GenBank/DDBJ databases">
        <authorList>
            <person name="Kraege A."/>
            <person name="Thomma B."/>
        </authorList>
    </citation>
    <scope>NUCLEOTIDE SEQUENCE [LARGE SCALE GENOMIC DNA]</scope>
</reference>
<dbReference type="InterPro" id="IPR016024">
    <property type="entry name" value="ARM-type_fold"/>
</dbReference>
<gene>
    <name evidence="3" type="primary">g6743</name>
    <name evidence="3" type="ORF">VP750_LOCUS5770</name>
</gene>
<feature type="domain" description="PH" evidence="2">
    <location>
        <begin position="1"/>
        <end position="49"/>
    </location>
</feature>
<evidence type="ECO:0000313" key="4">
    <source>
        <dbReference type="Proteomes" id="UP001497392"/>
    </source>
</evidence>
<comment type="caution">
    <text evidence="3">The sequence shown here is derived from an EMBL/GenBank/DDBJ whole genome shotgun (WGS) entry which is preliminary data.</text>
</comment>
<dbReference type="Proteomes" id="UP001497392">
    <property type="component" value="Unassembled WGS sequence"/>
</dbReference>
<feature type="compositionally biased region" description="Polar residues" evidence="1">
    <location>
        <begin position="102"/>
        <end position="117"/>
    </location>
</feature>
<dbReference type="SUPFAM" id="SSF48371">
    <property type="entry name" value="ARM repeat"/>
    <property type="match status" value="1"/>
</dbReference>
<evidence type="ECO:0000313" key="3">
    <source>
        <dbReference type="EMBL" id="CAL5224111.1"/>
    </source>
</evidence>
<accession>A0ABP1FXC4</accession>
<dbReference type="InterPro" id="IPR010473">
    <property type="entry name" value="GTPase-bd"/>
</dbReference>
<organism evidence="3 4">
    <name type="scientific">Coccomyxa viridis</name>
    <dbReference type="NCBI Taxonomy" id="1274662"/>
    <lineage>
        <taxon>Eukaryota</taxon>
        <taxon>Viridiplantae</taxon>
        <taxon>Chlorophyta</taxon>
        <taxon>core chlorophytes</taxon>
        <taxon>Trebouxiophyceae</taxon>
        <taxon>Trebouxiophyceae incertae sedis</taxon>
        <taxon>Coccomyxaceae</taxon>
        <taxon>Coccomyxa</taxon>
    </lineage>
</organism>
<evidence type="ECO:0000256" key="1">
    <source>
        <dbReference type="SAM" id="MobiDB-lite"/>
    </source>
</evidence>
<feature type="region of interest" description="Disordered" evidence="1">
    <location>
        <begin position="51"/>
        <end position="188"/>
    </location>
</feature>
<feature type="compositionally biased region" description="Basic and acidic residues" evidence="1">
    <location>
        <begin position="170"/>
        <end position="182"/>
    </location>
</feature>
<dbReference type="InterPro" id="IPR011989">
    <property type="entry name" value="ARM-like"/>
</dbReference>
<evidence type="ECO:0000259" key="2">
    <source>
        <dbReference type="PROSITE" id="PS50003"/>
    </source>
</evidence>
<name>A0ABP1FXC4_9CHLO</name>
<proteinExistence type="predicted"/>
<dbReference type="SUPFAM" id="SSF50729">
    <property type="entry name" value="PH domain-like"/>
    <property type="match status" value="1"/>
</dbReference>
<protein>
    <submittedName>
        <fullName evidence="3">G6743 protein</fullName>
    </submittedName>
</protein>
<dbReference type="Gene3D" id="1.25.10.10">
    <property type="entry name" value="Leucine-rich Repeat Variant"/>
    <property type="match status" value="1"/>
</dbReference>
<keyword evidence="4" id="KW-1185">Reference proteome</keyword>
<dbReference type="InterPro" id="IPR001849">
    <property type="entry name" value="PH_domain"/>
</dbReference>
<feature type="compositionally biased region" description="Polar residues" evidence="1">
    <location>
        <begin position="126"/>
        <end position="143"/>
    </location>
</feature>